<feature type="compositionally biased region" description="Basic residues" evidence="1">
    <location>
        <begin position="456"/>
        <end position="469"/>
    </location>
</feature>
<evidence type="ECO:0000256" key="1">
    <source>
        <dbReference type="SAM" id="MobiDB-lite"/>
    </source>
</evidence>
<reference evidence="2 3" key="1">
    <citation type="submission" date="2023-01" db="EMBL/GenBank/DDBJ databases">
        <title>Analysis of 21 Apiospora genomes using comparative genomics revels a genus with tremendous synthesis potential of carbohydrate active enzymes and secondary metabolites.</title>
        <authorList>
            <person name="Sorensen T."/>
        </authorList>
    </citation>
    <scope>NUCLEOTIDE SEQUENCE [LARGE SCALE GENOMIC DNA]</scope>
    <source>
        <strain evidence="2 3">CBS 83171</strain>
    </source>
</reference>
<dbReference type="EMBL" id="JAQQWM010000003">
    <property type="protein sequence ID" value="KAK8071734.1"/>
    <property type="molecule type" value="Genomic_DNA"/>
</dbReference>
<protein>
    <submittedName>
        <fullName evidence="2">Uncharacterized protein</fullName>
    </submittedName>
</protein>
<keyword evidence="3" id="KW-1185">Reference proteome</keyword>
<name>A0ABR1VPA8_9PEZI</name>
<feature type="region of interest" description="Disordered" evidence="1">
    <location>
        <begin position="28"/>
        <end position="65"/>
    </location>
</feature>
<gene>
    <name evidence="2" type="ORF">PG996_005082</name>
</gene>
<feature type="compositionally biased region" description="Basic residues" evidence="1">
    <location>
        <begin position="408"/>
        <end position="422"/>
    </location>
</feature>
<feature type="region of interest" description="Disordered" evidence="1">
    <location>
        <begin position="293"/>
        <end position="469"/>
    </location>
</feature>
<feature type="compositionally biased region" description="Basic residues" evidence="1">
    <location>
        <begin position="380"/>
        <end position="389"/>
    </location>
</feature>
<feature type="region of interest" description="Disordered" evidence="1">
    <location>
        <begin position="157"/>
        <end position="189"/>
    </location>
</feature>
<feature type="compositionally biased region" description="Polar residues" evidence="1">
    <location>
        <begin position="38"/>
        <end position="59"/>
    </location>
</feature>
<accession>A0ABR1VPA8</accession>
<evidence type="ECO:0000313" key="3">
    <source>
        <dbReference type="Proteomes" id="UP001446871"/>
    </source>
</evidence>
<comment type="caution">
    <text evidence="2">The sequence shown here is derived from an EMBL/GenBank/DDBJ whole genome shotgun (WGS) entry which is preliminary data.</text>
</comment>
<organism evidence="2 3">
    <name type="scientific">Apiospora saccharicola</name>
    <dbReference type="NCBI Taxonomy" id="335842"/>
    <lineage>
        <taxon>Eukaryota</taxon>
        <taxon>Fungi</taxon>
        <taxon>Dikarya</taxon>
        <taxon>Ascomycota</taxon>
        <taxon>Pezizomycotina</taxon>
        <taxon>Sordariomycetes</taxon>
        <taxon>Xylariomycetidae</taxon>
        <taxon>Amphisphaeriales</taxon>
        <taxon>Apiosporaceae</taxon>
        <taxon>Apiospora</taxon>
    </lineage>
</organism>
<sequence>MGDTLQGHGLFTASDRLAELASDSARLARARNRLSDSPPSYRSQPSGTTTRSQSSNPPTEEQRRYDERVAQLMTEHRASWPRTQWRDEAFEEGHRMLQARVEEGTFVYVPDSTYLPPLEFLKSARKVVKERWIEQGIWNDKWGPSMPTGLWKHEEPLDLKSESDSEDDAESRARSLFSGEARSKASHSEEKLRRLAERQILREREREASRPFHQFVYQASAERERIRSKTRPAQQSALHPADINSRAYENVKATWVKRGIWNHRWGILPGMNWKHEEDLDAMLLEELGPRPEADLGQEESEIGAETSPRRIFGPFSPVEPPDLPDEPQGLSPIIGQTSLQESHGDQQPPAPDQPGHPTGSREDVAPSVAAESPRQGGKAQPRRGGRARRTAGTDRGPVSPAAKVNKSQPKKTKPNPSRRGKKASASAAVLPEPQPSQATLDRPEPPAAYSPETPRRSRRIQTRSATKKA</sequence>
<proteinExistence type="predicted"/>
<evidence type="ECO:0000313" key="2">
    <source>
        <dbReference type="EMBL" id="KAK8071734.1"/>
    </source>
</evidence>
<dbReference type="Proteomes" id="UP001446871">
    <property type="component" value="Unassembled WGS sequence"/>
</dbReference>